<feature type="binding site" evidence="7">
    <location>
        <position position="69"/>
    </location>
    <ligand>
        <name>Mg(2+)</name>
        <dbReference type="ChEBI" id="CHEBI:18420"/>
        <label>1</label>
        <note>catalytic</note>
    </ligand>
</feature>
<dbReference type="InterPro" id="IPR020583">
    <property type="entry name" value="Inositol_monoP_metal-BS"/>
</dbReference>
<dbReference type="GO" id="GO:0006020">
    <property type="term" value="P:inositol metabolic process"/>
    <property type="evidence" value="ECO:0007669"/>
    <property type="project" value="TreeGrafter"/>
</dbReference>
<dbReference type="PANTHER" id="PTHR20854">
    <property type="entry name" value="INOSITOL MONOPHOSPHATASE"/>
    <property type="match status" value="1"/>
</dbReference>
<dbReference type="Proteomes" id="UP000273145">
    <property type="component" value="Chromosome"/>
</dbReference>
<evidence type="ECO:0000256" key="7">
    <source>
        <dbReference type="PIRSR" id="PIRSR600760-2"/>
    </source>
</evidence>
<organism evidence="9 10">
    <name type="scientific">Paenibacillus lentus</name>
    <dbReference type="NCBI Taxonomy" id="1338368"/>
    <lineage>
        <taxon>Bacteria</taxon>
        <taxon>Bacillati</taxon>
        <taxon>Bacillota</taxon>
        <taxon>Bacilli</taxon>
        <taxon>Bacillales</taxon>
        <taxon>Paenibacillaceae</taxon>
        <taxon>Paenibacillus</taxon>
    </lineage>
</organism>
<evidence type="ECO:0000256" key="6">
    <source>
        <dbReference type="ARBA" id="ARBA00022842"/>
    </source>
</evidence>
<keyword evidence="4 7" id="KW-0479">Metal-binding</keyword>
<feature type="binding site" evidence="7">
    <location>
        <position position="88"/>
    </location>
    <ligand>
        <name>Mg(2+)</name>
        <dbReference type="ChEBI" id="CHEBI:18420"/>
        <label>1</label>
        <note>catalytic</note>
    </ligand>
</feature>
<proteinExistence type="inferred from homology"/>
<keyword evidence="5 8" id="KW-0378">Hydrolase</keyword>
<comment type="similarity">
    <text evidence="3 8">Belongs to the inositol monophosphatase superfamily.</text>
</comment>
<dbReference type="KEGG" id="plen:EIM92_09060"/>
<dbReference type="OrthoDB" id="9772456at2"/>
<evidence type="ECO:0000313" key="10">
    <source>
        <dbReference type="Proteomes" id="UP000273145"/>
    </source>
</evidence>
<dbReference type="PRINTS" id="PR00377">
    <property type="entry name" value="IMPHPHTASES"/>
</dbReference>
<dbReference type="PANTHER" id="PTHR20854:SF4">
    <property type="entry name" value="INOSITOL-1-MONOPHOSPHATASE-RELATED"/>
    <property type="match status" value="1"/>
</dbReference>
<dbReference type="GO" id="GO:0008934">
    <property type="term" value="F:inositol monophosphate 1-phosphatase activity"/>
    <property type="evidence" value="ECO:0007669"/>
    <property type="project" value="InterPro"/>
</dbReference>
<evidence type="ECO:0000256" key="3">
    <source>
        <dbReference type="ARBA" id="ARBA00009759"/>
    </source>
</evidence>
<evidence type="ECO:0000256" key="5">
    <source>
        <dbReference type="ARBA" id="ARBA00022801"/>
    </source>
</evidence>
<evidence type="ECO:0000256" key="2">
    <source>
        <dbReference type="ARBA" id="ARBA00001946"/>
    </source>
</evidence>
<dbReference type="Gene3D" id="3.30.540.10">
    <property type="entry name" value="Fructose-1,6-Bisphosphatase, subunit A, domain 1"/>
    <property type="match status" value="1"/>
</dbReference>
<dbReference type="RefSeq" id="WP_125082370.1">
    <property type="nucleotide sequence ID" value="NZ_CP034248.1"/>
</dbReference>
<evidence type="ECO:0000256" key="1">
    <source>
        <dbReference type="ARBA" id="ARBA00001033"/>
    </source>
</evidence>
<keyword evidence="6 7" id="KW-0460">Magnesium</keyword>
<dbReference type="CDD" id="cd01639">
    <property type="entry name" value="IMPase"/>
    <property type="match status" value="1"/>
</dbReference>
<reference evidence="9 10" key="1">
    <citation type="submission" date="2018-11" db="EMBL/GenBank/DDBJ databases">
        <title>Genome sequencing of Paenibacillus lentus DSM25539(T).</title>
        <authorList>
            <person name="Kook J.-K."/>
            <person name="Park S.-N."/>
            <person name="Lim Y.K."/>
        </authorList>
    </citation>
    <scope>NUCLEOTIDE SEQUENCE [LARGE SCALE GENOMIC DNA]</scope>
    <source>
        <strain evidence="9 10">DSM 25539</strain>
    </source>
</reference>
<protein>
    <recommendedName>
        <fullName evidence="8">Inositol-1-monophosphatase</fullName>
        <ecNumber evidence="8">3.1.3.25</ecNumber>
    </recommendedName>
</protein>
<keyword evidence="10" id="KW-1185">Reference proteome</keyword>
<evidence type="ECO:0000313" key="9">
    <source>
        <dbReference type="EMBL" id="AZK46307.1"/>
    </source>
</evidence>
<feature type="binding site" evidence="7">
    <location>
        <position position="212"/>
    </location>
    <ligand>
        <name>Mg(2+)</name>
        <dbReference type="ChEBI" id="CHEBI:18420"/>
        <label>1</label>
        <note>catalytic</note>
    </ligand>
</feature>
<dbReference type="EMBL" id="CP034248">
    <property type="protein sequence ID" value="AZK46307.1"/>
    <property type="molecule type" value="Genomic_DNA"/>
</dbReference>
<dbReference type="PROSITE" id="PS00629">
    <property type="entry name" value="IMP_1"/>
    <property type="match status" value="1"/>
</dbReference>
<dbReference type="AlphaFoldDB" id="A0A3S8RU86"/>
<dbReference type="SUPFAM" id="SSF56655">
    <property type="entry name" value="Carbohydrate phosphatase"/>
    <property type="match status" value="1"/>
</dbReference>
<dbReference type="GO" id="GO:0007165">
    <property type="term" value="P:signal transduction"/>
    <property type="evidence" value="ECO:0007669"/>
    <property type="project" value="TreeGrafter"/>
</dbReference>
<dbReference type="Pfam" id="PF00459">
    <property type="entry name" value="Inositol_P"/>
    <property type="match status" value="1"/>
</dbReference>
<comment type="cofactor">
    <cofactor evidence="2 7 8">
        <name>Mg(2+)</name>
        <dbReference type="ChEBI" id="CHEBI:18420"/>
    </cofactor>
</comment>
<evidence type="ECO:0000256" key="4">
    <source>
        <dbReference type="ARBA" id="ARBA00022723"/>
    </source>
</evidence>
<sequence length="268" mass="30067">MNLNDLMNEMEEWVEQAAALQLDALNRKHMQVQTKAHDTDFVTDIDLRSEEILIDCILKRYPDHSVWTEEGGKLDKQSEFVWVIDPIDGTTNFIHGFPLSSISIALQHNGITQLGMVYSPPFSMKFQAIRGQGAYYNGQRIQVSQTKDLKSSLLTTGFPSCGHEPIINLKYFNKMIGRVSGIRRTGSAALDLCFVAASFFDGYWEFDLHAWDWCAGALIVEEAGGALFTREVDGHSLLICGNPEIAELLQSSLLEKDELYKNRGQSIG</sequence>
<accession>A0A3S8RU86</accession>
<name>A0A3S8RU86_9BACL</name>
<comment type="catalytic activity">
    <reaction evidence="1 8">
        <text>a myo-inositol phosphate + H2O = myo-inositol + phosphate</text>
        <dbReference type="Rhea" id="RHEA:24056"/>
        <dbReference type="ChEBI" id="CHEBI:15377"/>
        <dbReference type="ChEBI" id="CHEBI:17268"/>
        <dbReference type="ChEBI" id="CHEBI:43474"/>
        <dbReference type="ChEBI" id="CHEBI:84139"/>
        <dbReference type="EC" id="3.1.3.25"/>
    </reaction>
</comment>
<gene>
    <name evidence="9" type="ORF">EIM92_09060</name>
</gene>
<dbReference type="Gene3D" id="3.40.190.80">
    <property type="match status" value="1"/>
</dbReference>
<dbReference type="GO" id="GO:0046872">
    <property type="term" value="F:metal ion binding"/>
    <property type="evidence" value="ECO:0007669"/>
    <property type="project" value="UniProtKB-KW"/>
</dbReference>
<dbReference type="InterPro" id="IPR000760">
    <property type="entry name" value="Inositol_monophosphatase-like"/>
</dbReference>
<dbReference type="FunFam" id="3.30.540.10:FF:000003">
    <property type="entry name" value="Inositol-1-monophosphatase"/>
    <property type="match status" value="1"/>
</dbReference>
<evidence type="ECO:0000256" key="8">
    <source>
        <dbReference type="RuleBase" id="RU364068"/>
    </source>
</evidence>
<feature type="binding site" evidence="7">
    <location>
        <position position="85"/>
    </location>
    <ligand>
        <name>Mg(2+)</name>
        <dbReference type="ChEBI" id="CHEBI:18420"/>
        <label>1</label>
        <note>catalytic</note>
    </ligand>
</feature>
<dbReference type="InterPro" id="IPR020550">
    <property type="entry name" value="Inositol_monophosphatase_CS"/>
</dbReference>
<dbReference type="EC" id="3.1.3.25" evidence="8"/>
<dbReference type="InterPro" id="IPR033942">
    <property type="entry name" value="IMPase"/>
</dbReference>
<dbReference type="PROSITE" id="PS00630">
    <property type="entry name" value="IMP_2"/>
    <property type="match status" value="1"/>
</dbReference>
<dbReference type="GO" id="GO:0046854">
    <property type="term" value="P:phosphatidylinositol phosphate biosynthetic process"/>
    <property type="evidence" value="ECO:0007669"/>
    <property type="project" value="InterPro"/>
</dbReference>
<feature type="binding site" evidence="7">
    <location>
        <position position="87"/>
    </location>
    <ligand>
        <name>Mg(2+)</name>
        <dbReference type="ChEBI" id="CHEBI:18420"/>
        <label>1</label>
        <note>catalytic</note>
    </ligand>
</feature>